<evidence type="ECO:0000256" key="2">
    <source>
        <dbReference type="ARBA" id="ARBA00022679"/>
    </source>
</evidence>
<dbReference type="PANTHER" id="PTHR30160">
    <property type="entry name" value="TETRAACYLDISACCHARIDE 4'-KINASE-RELATED"/>
    <property type="match status" value="1"/>
</dbReference>
<accession>W4M278</accession>
<dbReference type="CDD" id="cd03789">
    <property type="entry name" value="GT9_LPS_heptosyltransferase"/>
    <property type="match status" value="1"/>
</dbReference>
<sequence length="348" mass="39202">EMEPREIKPWSFQHQPQRVLAIRLQALGDTIITLPYLQSLKEKLPHTQIAFLTREEVADIPQQLDLFDHVFAIGGGRDVESQFQSAHALLPHLMQQGYDVILDLQRNDLSRFIRRTLQPACYSEFDRFSPQAAGERTRLTIEAAGLGSVEINSKFKWKQLELGIDVLRHHGWREDFDLVILNPAGLFVTRHWPLDNYIEFAHLWLKAYNPCTQFAVVGVGQIADRARALQMTLGDGLLNLVDQTTAAEAFAIVRHAALVLSEDSGLMHMAWVSGRPTLALFGSTRSDWARPLGEHALYLDSSDLTCGNCMQATCQFGDVRCLTRYTPAAVFEHARSLLCRLGHSASRS</sequence>
<keyword evidence="4" id="KW-1185">Reference proteome</keyword>
<dbReference type="SUPFAM" id="SSF53756">
    <property type="entry name" value="UDP-Glycosyltransferase/glycogen phosphorylase"/>
    <property type="match status" value="1"/>
</dbReference>
<dbReference type="Proteomes" id="UP000019140">
    <property type="component" value="Unassembled WGS sequence"/>
</dbReference>
<comment type="caution">
    <text evidence="3">The sequence shown here is derived from an EMBL/GenBank/DDBJ whole genome shotgun (WGS) entry which is preliminary data.</text>
</comment>
<protein>
    <recommendedName>
        <fullName evidence="5">Glycosyltransferase family 9 protein</fullName>
    </recommendedName>
</protein>
<keyword evidence="2" id="KW-0808">Transferase</keyword>
<reference evidence="3 4" key="1">
    <citation type="journal article" date="2014" name="Nature">
        <title>An environmental bacterial taxon with a large and distinct metabolic repertoire.</title>
        <authorList>
            <person name="Wilson M.C."/>
            <person name="Mori T."/>
            <person name="Ruckert C."/>
            <person name="Uria A.R."/>
            <person name="Helf M.J."/>
            <person name="Takada K."/>
            <person name="Gernert C."/>
            <person name="Steffens U.A."/>
            <person name="Heycke N."/>
            <person name="Schmitt S."/>
            <person name="Rinke C."/>
            <person name="Helfrich E.J."/>
            <person name="Brachmann A.O."/>
            <person name="Gurgui C."/>
            <person name="Wakimoto T."/>
            <person name="Kracht M."/>
            <person name="Crusemann M."/>
            <person name="Hentschel U."/>
            <person name="Abe I."/>
            <person name="Matsunaga S."/>
            <person name="Kalinowski J."/>
            <person name="Takeyama H."/>
            <person name="Piel J."/>
        </authorList>
    </citation>
    <scope>NUCLEOTIDE SEQUENCE [LARGE SCALE GENOMIC DNA]</scope>
    <source>
        <strain evidence="4">TSY2</strain>
    </source>
</reference>
<dbReference type="PANTHER" id="PTHR30160:SF1">
    <property type="entry name" value="LIPOPOLYSACCHARIDE 1,2-N-ACETYLGLUCOSAMINETRANSFERASE-RELATED"/>
    <property type="match status" value="1"/>
</dbReference>
<dbReference type="GO" id="GO:0005829">
    <property type="term" value="C:cytosol"/>
    <property type="evidence" value="ECO:0007669"/>
    <property type="project" value="TreeGrafter"/>
</dbReference>
<evidence type="ECO:0000313" key="3">
    <source>
        <dbReference type="EMBL" id="ETX04444.1"/>
    </source>
</evidence>
<organism evidence="3 4">
    <name type="scientific">Candidatus Entotheonella gemina</name>
    <dbReference type="NCBI Taxonomy" id="1429439"/>
    <lineage>
        <taxon>Bacteria</taxon>
        <taxon>Pseudomonadati</taxon>
        <taxon>Nitrospinota/Tectimicrobiota group</taxon>
        <taxon>Candidatus Tectimicrobiota</taxon>
        <taxon>Candidatus Entotheonellia</taxon>
        <taxon>Candidatus Entotheonellales</taxon>
        <taxon>Candidatus Entotheonellaceae</taxon>
        <taxon>Candidatus Entotheonella</taxon>
    </lineage>
</organism>
<evidence type="ECO:0008006" key="5">
    <source>
        <dbReference type="Google" id="ProtNLM"/>
    </source>
</evidence>
<proteinExistence type="predicted"/>
<dbReference type="InterPro" id="IPR051199">
    <property type="entry name" value="LPS_LOS_Heptosyltrfase"/>
</dbReference>
<evidence type="ECO:0000256" key="1">
    <source>
        <dbReference type="ARBA" id="ARBA00022676"/>
    </source>
</evidence>
<gene>
    <name evidence="3" type="ORF">ETSY2_28760</name>
</gene>
<keyword evidence="1" id="KW-0328">Glycosyltransferase</keyword>
<dbReference type="HOGENOM" id="CLU_795710_0_0_7"/>
<feature type="non-terminal residue" evidence="3">
    <location>
        <position position="1"/>
    </location>
</feature>
<evidence type="ECO:0000313" key="4">
    <source>
        <dbReference type="Proteomes" id="UP000019140"/>
    </source>
</evidence>
<dbReference type="EMBL" id="AZHX01001220">
    <property type="protein sequence ID" value="ETX04444.1"/>
    <property type="molecule type" value="Genomic_DNA"/>
</dbReference>
<dbReference type="GO" id="GO:0008713">
    <property type="term" value="F:ADP-heptose-lipopolysaccharide heptosyltransferase activity"/>
    <property type="evidence" value="ECO:0007669"/>
    <property type="project" value="TreeGrafter"/>
</dbReference>
<dbReference type="GO" id="GO:0009244">
    <property type="term" value="P:lipopolysaccharide core region biosynthetic process"/>
    <property type="evidence" value="ECO:0007669"/>
    <property type="project" value="TreeGrafter"/>
</dbReference>
<dbReference type="AlphaFoldDB" id="W4M278"/>
<dbReference type="InterPro" id="IPR002201">
    <property type="entry name" value="Glyco_trans_9"/>
</dbReference>
<dbReference type="Pfam" id="PF01075">
    <property type="entry name" value="Glyco_transf_9"/>
    <property type="match status" value="1"/>
</dbReference>
<dbReference type="Gene3D" id="3.40.50.2000">
    <property type="entry name" value="Glycogen Phosphorylase B"/>
    <property type="match status" value="2"/>
</dbReference>
<name>W4M278_9BACT</name>